<evidence type="ECO:0000313" key="1">
    <source>
        <dbReference type="EMBL" id="KAK0618001.1"/>
    </source>
</evidence>
<evidence type="ECO:0000313" key="2">
    <source>
        <dbReference type="Proteomes" id="UP001174934"/>
    </source>
</evidence>
<dbReference type="AlphaFoldDB" id="A0AA39WMC3"/>
<protein>
    <submittedName>
        <fullName evidence="1">Uncharacterized protein</fullName>
    </submittedName>
</protein>
<dbReference type="Proteomes" id="UP001174934">
    <property type="component" value="Unassembled WGS sequence"/>
</dbReference>
<comment type="caution">
    <text evidence="1">The sequence shown here is derived from an EMBL/GenBank/DDBJ whole genome shotgun (WGS) entry which is preliminary data.</text>
</comment>
<organism evidence="1 2">
    <name type="scientific">Bombardia bombarda</name>
    <dbReference type="NCBI Taxonomy" id="252184"/>
    <lineage>
        <taxon>Eukaryota</taxon>
        <taxon>Fungi</taxon>
        <taxon>Dikarya</taxon>
        <taxon>Ascomycota</taxon>
        <taxon>Pezizomycotina</taxon>
        <taxon>Sordariomycetes</taxon>
        <taxon>Sordariomycetidae</taxon>
        <taxon>Sordariales</taxon>
        <taxon>Lasiosphaeriaceae</taxon>
        <taxon>Bombardia</taxon>
    </lineage>
</organism>
<accession>A0AA39WMC3</accession>
<name>A0AA39WMC3_9PEZI</name>
<sequence length="102" mass="10901">MQSEEEGCVARLWASQESAASLKNGTPPPEPSCLEPALLRAGGSEGRRGTAHGYITIEVQGSFPSFAVAPSIAKHRKGLPVYPPVPSLLGAENHLANQWRWP</sequence>
<dbReference type="EMBL" id="JAULSR010000005">
    <property type="protein sequence ID" value="KAK0618001.1"/>
    <property type="molecule type" value="Genomic_DNA"/>
</dbReference>
<proteinExistence type="predicted"/>
<keyword evidence="2" id="KW-1185">Reference proteome</keyword>
<gene>
    <name evidence="1" type="ORF">B0T17DRAFT_319921</name>
</gene>
<reference evidence="1" key="1">
    <citation type="submission" date="2023-06" db="EMBL/GenBank/DDBJ databases">
        <title>Genome-scale phylogeny and comparative genomics of the fungal order Sordariales.</title>
        <authorList>
            <consortium name="Lawrence Berkeley National Laboratory"/>
            <person name="Hensen N."/>
            <person name="Bonometti L."/>
            <person name="Westerberg I."/>
            <person name="Brannstrom I.O."/>
            <person name="Guillou S."/>
            <person name="Cros-Aarteil S."/>
            <person name="Calhoun S."/>
            <person name="Haridas S."/>
            <person name="Kuo A."/>
            <person name="Mondo S."/>
            <person name="Pangilinan J."/>
            <person name="Riley R."/>
            <person name="LaButti K."/>
            <person name="Andreopoulos B."/>
            <person name="Lipzen A."/>
            <person name="Chen C."/>
            <person name="Yanf M."/>
            <person name="Daum C."/>
            <person name="Ng V."/>
            <person name="Clum A."/>
            <person name="Steindorff A."/>
            <person name="Ohm R."/>
            <person name="Martin F."/>
            <person name="Silar P."/>
            <person name="Natvig D."/>
            <person name="Lalanne C."/>
            <person name="Gautier V."/>
            <person name="Ament-velasquez S.L."/>
            <person name="Kruys A."/>
            <person name="Hutchinson M.I."/>
            <person name="Powell A.J."/>
            <person name="Barry K."/>
            <person name="Miller A.N."/>
            <person name="Grigoriev I.V."/>
            <person name="Debuchy R."/>
            <person name="Gladieux P."/>
            <person name="Thoren M.H."/>
            <person name="Johannesson H."/>
        </authorList>
    </citation>
    <scope>NUCLEOTIDE SEQUENCE</scope>
    <source>
        <strain evidence="1">SMH3391-2</strain>
    </source>
</reference>